<name>A0ABS7WNZ1_9BACT</name>
<dbReference type="GO" id="GO:0008168">
    <property type="term" value="F:methyltransferase activity"/>
    <property type="evidence" value="ECO:0007669"/>
    <property type="project" value="UniProtKB-KW"/>
</dbReference>
<accession>A0ABS7WNZ1</accession>
<evidence type="ECO:0000313" key="2">
    <source>
        <dbReference type="EMBL" id="MBZ7986500.1"/>
    </source>
</evidence>
<dbReference type="SUPFAM" id="SSF53335">
    <property type="entry name" value="S-adenosyl-L-methionine-dependent methyltransferases"/>
    <property type="match status" value="1"/>
</dbReference>
<dbReference type="InterPro" id="IPR029063">
    <property type="entry name" value="SAM-dependent_MTases_sf"/>
</dbReference>
<dbReference type="GO" id="GO:0032259">
    <property type="term" value="P:methylation"/>
    <property type="evidence" value="ECO:0007669"/>
    <property type="project" value="UniProtKB-KW"/>
</dbReference>
<proteinExistence type="predicted"/>
<dbReference type="InterPro" id="IPR041698">
    <property type="entry name" value="Methyltransf_25"/>
</dbReference>
<sequence length="241" mass="28247">MPTKNELWNEKSLDYPRYSKDLTYLQKELLNNLKDIDFANKTLLDIGCANGVFTLHLAKKVKEICAIDIASNMLDILSCDAQKNKITNIKTECINFKDFNTKNHFDIALLTLCPALENDEDFLKFLNIADTKIYFNFASKRKNSFLDVIFKEFNTECKAYNESDIEVFLLKNNLKFKKNIIYENRQVIKSKNECIKNALWHLKMNGIFVKQIEVENIINKYFKNEKIIQNINTSFKLLIID</sequence>
<dbReference type="Gene3D" id="3.40.50.150">
    <property type="entry name" value="Vaccinia Virus protein VP39"/>
    <property type="match status" value="1"/>
</dbReference>
<dbReference type="RefSeq" id="WP_172232075.1">
    <property type="nucleotide sequence ID" value="NZ_CP035946.1"/>
</dbReference>
<protein>
    <submittedName>
        <fullName evidence="2">Class I SAM-dependent methyltransferase</fullName>
    </submittedName>
</protein>
<organism evidence="2 3">
    <name type="scientific">Campylobacter canadensis</name>
    <dbReference type="NCBI Taxonomy" id="449520"/>
    <lineage>
        <taxon>Bacteria</taxon>
        <taxon>Pseudomonadati</taxon>
        <taxon>Campylobacterota</taxon>
        <taxon>Epsilonproteobacteria</taxon>
        <taxon>Campylobacterales</taxon>
        <taxon>Campylobacteraceae</taxon>
        <taxon>Campylobacter</taxon>
    </lineage>
</organism>
<evidence type="ECO:0000313" key="3">
    <source>
        <dbReference type="Proteomes" id="UP000786183"/>
    </source>
</evidence>
<reference evidence="2 3" key="1">
    <citation type="submission" date="2020-07" db="EMBL/GenBank/DDBJ databases">
        <title>Transfer of Campylobacter canadensis to the novel genus Avispirillum gen. nov., that also includes two novel species recovered from migratory waterfowl: Avispirillum anseris sp. nov. and Avispirillum brantae sp. nov.</title>
        <authorList>
            <person name="Miller W.G."/>
            <person name="Chapman M.H."/>
            <person name="Yee E."/>
            <person name="Inglis G.D."/>
        </authorList>
    </citation>
    <scope>NUCLEOTIDE SEQUENCE [LARGE SCALE GENOMIC DNA]</scope>
    <source>
        <strain evidence="2 3">L283</strain>
    </source>
</reference>
<keyword evidence="2" id="KW-0489">Methyltransferase</keyword>
<keyword evidence="3" id="KW-1185">Reference proteome</keyword>
<dbReference type="Proteomes" id="UP000786183">
    <property type="component" value="Unassembled WGS sequence"/>
</dbReference>
<evidence type="ECO:0000259" key="1">
    <source>
        <dbReference type="Pfam" id="PF13649"/>
    </source>
</evidence>
<dbReference type="CDD" id="cd02440">
    <property type="entry name" value="AdoMet_MTases"/>
    <property type="match status" value="1"/>
</dbReference>
<dbReference type="Pfam" id="PF13649">
    <property type="entry name" value="Methyltransf_25"/>
    <property type="match status" value="1"/>
</dbReference>
<comment type="caution">
    <text evidence="2">The sequence shown here is derived from an EMBL/GenBank/DDBJ whole genome shotgun (WGS) entry which is preliminary data.</text>
</comment>
<dbReference type="EMBL" id="JACGBB010000001">
    <property type="protein sequence ID" value="MBZ7986500.1"/>
    <property type="molecule type" value="Genomic_DNA"/>
</dbReference>
<gene>
    <name evidence="2" type="ORF">AVCANL283_00040</name>
</gene>
<keyword evidence="2" id="KW-0808">Transferase</keyword>
<feature type="domain" description="Methyltransferase" evidence="1">
    <location>
        <begin position="44"/>
        <end position="120"/>
    </location>
</feature>